<accession>A0A550CLC5</accession>
<proteinExistence type="predicted"/>
<evidence type="ECO:0000256" key="1">
    <source>
        <dbReference type="SAM" id="MobiDB-lite"/>
    </source>
</evidence>
<evidence type="ECO:0000313" key="3">
    <source>
        <dbReference type="Proteomes" id="UP000320762"/>
    </source>
</evidence>
<keyword evidence="3" id="KW-1185">Reference proteome</keyword>
<feature type="region of interest" description="Disordered" evidence="1">
    <location>
        <begin position="43"/>
        <end position="92"/>
    </location>
</feature>
<feature type="compositionally biased region" description="Basic and acidic residues" evidence="1">
    <location>
        <begin position="71"/>
        <end position="90"/>
    </location>
</feature>
<name>A0A550CLC5_9AGAR</name>
<organism evidence="2 3">
    <name type="scientific">Schizophyllum amplum</name>
    <dbReference type="NCBI Taxonomy" id="97359"/>
    <lineage>
        <taxon>Eukaryota</taxon>
        <taxon>Fungi</taxon>
        <taxon>Dikarya</taxon>
        <taxon>Basidiomycota</taxon>
        <taxon>Agaricomycotina</taxon>
        <taxon>Agaricomycetes</taxon>
        <taxon>Agaricomycetidae</taxon>
        <taxon>Agaricales</taxon>
        <taxon>Schizophyllaceae</taxon>
        <taxon>Schizophyllum</taxon>
    </lineage>
</organism>
<sequence>MDLLVVRGAAMTCLAHLPSLLLPRPNTMGGLRSVFACPRRAVAEPAGASTRGGHDHDAGGGDAPVTRRNRSRMEKDAKRQIRSSDPEGRPRHVGQFYRNALCQPWADLDLDGPHQAAPNAGRYLRNAIAGL</sequence>
<protein>
    <submittedName>
        <fullName evidence="2">Uncharacterized protein</fullName>
    </submittedName>
</protein>
<evidence type="ECO:0000313" key="2">
    <source>
        <dbReference type="EMBL" id="TRM65554.1"/>
    </source>
</evidence>
<gene>
    <name evidence="2" type="ORF">BD626DRAFT_220495</name>
</gene>
<reference evidence="2 3" key="1">
    <citation type="journal article" date="2019" name="New Phytol.">
        <title>Comparative genomics reveals unique wood-decay strategies and fruiting body development in the Schizophyllaceae.</title>
        <authorList>
            <person name="Almasi E."/>
            <person name="Sahu N."/>
            <person name="Krizsan K."/>
            <person name="Balint B."/>
            <person name="Kovacs G.M."/>
            <person name="Kiss B."/>
            <person name="Cseklye J."/>
            <person name="Drula E."/>
            <person name="Henrissat B."/>
            <person name="Nagy I."/>
            <person name="Chovatia M."/>
            <person name="Adam C."/>
            <person name="LaButti K."/>
            <person name="Lipzen A."/>
            <person name="Riley R."/>
            <person name="Grigoriev I.V."/>
            <person name="Nagy L.G."/>
        </authorList>
    </citation>
    <scope>NUCLEOTIDE SEQUENCE [LARGE SCALE GENOMIC DNA]</scope>
    <source>
        <strain evidence="2 3">NL-1724</strain>
    </source>
</reference>
<dbReference type="EMBL" id="VDMD01000005">
    <property type="protein sequence ID" value="TRM65554.1"/>
    <property type="molecule type" value="Genomic_DNA"/>
</dbReference>
<comment type="caution">
    <text evidence="2">The sequence shown here is derived from an EMBL/GenBank/DDBJ whole genome shotgun (WGS) entry which is preliminary data.</text>
</comment>
<dbReference type="AlphaFoldDB" id="A0A550CLC5"/>
<dbReference type="Proteomes" id="UP000320762">
    <property type="component" value="Unassembled WGS sequence"/>
</dbReference>